<dbReference type="EMBL" id="VIWZ01000001">
    <property type="protein sequence ID" value="TWG20335.1"/>
    <property type="molecule type" value="Genomic_DNA"/>
</dbReference>
<feature type="transmembrane region" description="Helical" evidence="1">
    <location>
        <begin position="203"/>
        <end position="224"/>
    </location>
</feature>
<feature type="transmembrane region" description="Helical" evidence="1">
    <location>
        <begin position="236"/>
        <end position="253"/>
    </location>
</feature>
<sequence>MTPTTSTVTPNRFRALVPWVVAVVAVAAVFLWDVEFGVAAAFLAMAALLFRHHMWLAICTAAWGFVFLAVLTIPGPYDSPAGPAAVPVLGFYAACFLGAWYLGRRLAAARGRSEKPTPTAETVESTPTADTFVMPAVTTRPAAGRTGLESERAELRWPAESRLRVFVLFLLLLAVIGAALKFRGDVPPLFADNPDAAREAVRLRSNLITGLFSEFWGIGLAVSLLRALTGKAEGRWAYVVFVVIFAFGAALGASKNSVLLGIVPPLVAALSVRRSATISPKNRLRVSLVVLVIGAVAVGAAVFLGGQRTLAGTGQFEDQFRAQYGASPLYASVGSLDLSLSSSVETFGRLWEVREQHPPTWGRYTITFTGSVGDRLFGPADLYAITAGLSKPFYMNTATFVAIPLLDYGPIGAVIFLGLLGLSVGVIDRRLAAAWSPAHHLTRAFVIYFATFGVYELYPVVQPFWLALAPGLVALYLLSKPMRWIPEWMKR</sequence>
<feature type="transmembrane region" description="Helical" evidence="1">
    <location>
        <begin position="464"/>
        <end position="482"/>
    </location>
</feature>
<feature type="transmembrane region" description="Helical" evidence="1">
    <location>
        <begin position="55"/>
        <end position="73"/>
    </location>
</feature>
<evidence type="ECO:0000313" key="3">
    <source>
        <dbReference type="Proteomes" id="UP000317685"/>
    </source>
</evidence>
<dbReference type="AlphaFoldDB" id="A0A561W8Z3"/>
<keyword evidence="1" id="KW-0472">Membrane</keyword>
<proteinExistence type="predicted"/>
<evidence type="ECO:0000313" key="2">
    <source>
        <dbReference type="EMBL" id="TWG20335.1"/>
    </source>
</evidence>
<feature type="transmembrane region" description="Helical" evidence="1">
    <location>
        <begin position="165"/>
        <end position="183"/>
    </location>
</feature>
<feature type="transmembrane region" description="Helical" evidence="1">
    <location>
        <begin position="20"/>
        <end position="48"/>
    </location>
</feature>
<comment type="caution">
    <text evidence="2">The sequence shown here is derived from an EMBL/GenBank/DDBJ whole genome shotgun (WGS) entry which is preliminary data.</text>
</comment>
<keyword evidence="1" id="KW-0812">Transmembrane</keyword>
<name>A0A561W8Z3_9ACTN</name>
<feature type="transmembrane region" description="Helical" evidence="1">
    <location>
        <begin position="288"/>
        <end position="306"/>
    </location>
</feature>
<evidence type="ECO:0000256" key="1">
    <source>
        <dbReference type="SAM" id="Phobius"/>
    </source>
</evidence>
<evidence type="ECO:0008006" key="4">
    <source>
        <dbReference type="Google" id="ProtNLM"/>
    </source>
</evidence>
<keyword evidence="1" id="KW-1133">Transmembrane helix</keyword>
<feature type="transmembrane region" description="Helical" evidence="1">
    <location>
        <begin position="85"/>
        <end position="103"/>
    </location>
</feature>
<gene>
    <name evidence="2" type="ORF">FHU34_115737</name>
</gene>
<feature type="transmembrane region" description="Helical" evidence="1">
    <location>
        <begin position="408"/>
        <end position="428"/>
    </location>
</feature>
<protein>
    <recommendedName>
        <fullName evidence="4">Oligosaccharide repeat unit polymerase</fullName>
    </recommendedName>
</protein>
<organism evidence="2 3">
    <name type="scientific">Micromonospora taraxaci</name>
    <dbReference type="NCBI Taxonomy" id="1316803"/>
    <lineage>
        <taxon>Bacteria</taxon>
        <taxon>Bacillati</taxon>
        <taxon>Actinomycetota</taxon>
        <taxon>Actinomycetes</taxon>
        <taxon>Micromonosporales</taxon>
        <taxon>Micromonosporaceae</taxon>
        <taxon>Micromonospora</taxon>
    </lineage>
</organism>
<dbReference type="Proteomes" id="UP000317685">
    <property type="component" value="Unassembled WGS sequence"/>
</dbReference>
<accession>A0A561W8Z3</accession>
<reference evidence="2 3" key="1">
    <citation type="submission" date="2019-06" db="EMBL/GenBank/DDBJ databases">
        <title>Sequencing the genomes of 1000 actinobacteria strains.</title>
        <authorList>
            <person name="Klenk H.-P."/>
        </authorList>
    </citation>
    <scope>NUCLEOTIDE SEQUENCE [LARGE SCALE GENOMIC DNA]</scope>
    <source>
        <strain evidence="2 3">DSM 45885</strain>
    </source>
</reference>
<keyword evidence="3" id="KW-1185">Reference proteome</keyword>